<dbReference type="OrthoDB" id="7708309at2"/>
<protein>
    <submittedName>
        <fullName evidence="5">Amino acid ABC transporter substrate-binding protein</fullName>
    </submittedName>
</protein>
<evidence type="ECO:0000256" key="3">
    <source>
        <dbReference type="SAM" id="SignalP"/>
    </source>
</evidence>
<dbReference type="RefSeq" id="WP_101824286.1">
    <property type="nucleotide sequence ID" value="NZ_PJZH01000008.1"/>
</dbReference>
<keyword evidence="2 3" id="KW-0732">Signal</keyword>
<feature type="signal peptide" evidence="3">
    <location>
        <begin position="1"/>
        <end position="31"/>
    </location>
</feature>
<proteinExistence type="inferred from homology"/>
<dbReference type="Pfam" id="PF00497">
    <property type="entry name" value="SBP_bac_3"/>
    <property type="match status" value="1"/>
</dbReference>
<comment type="caution">
    <text evidence="5">The sequence shown here is derived from an EMBL/GenBank/DDBJ whole genome shotgun (WGS) entry which is preliminary data.</text>
</comment>
<gene>
    <name evidence="5" type="ORF">CYR32_10165</name>
</gene>
<feature type="domain" description="Solute-binding protein family 3/N-terminal" evidence="4">
    <location>
        <begin position="44"/>
        <end position="273"/>
    </location>
</feature>
<evidence type="ECO:0000259" key="4">
    <source>
        <dbReference type="SMART" id="SM00062"/>
    </source>
</evidence>
<organism evidence="5 6">
    <name type="scientific">Chimaeribacter coloradensis</name>
    <dbReference type="NCBI Taxonomy" id="2060068"/>
    <lineage>
        <taxon>Bacteria</taxon>
        <taxon>Pseudomonadati</taxon>
        <taxon>Pseudomonadota</taxon>
        <taxon>Gammaproteobacteria</taxon>
        <taxon>Enterobacterales</taxon>
        <taxon>Yersiniaceae</taxon>
        <taxon>Chimaeribacter</taxon>
    </lineage>
</organism>
<evidence type="ECO:0000256" key="1">
    <source>
        <dbReference type="ARBA" id="ARBA00010333"/>
    </source>
</evidence>
<dbReference type="AlphaFoldDB" id="A0A2N5E3Y9"/>
<accession>A0A2N5E3Y9</accession>
<feature type="chain" id="PRO_5014600460" evidence="3">
    <location>
        <begin position="32"/>
        <end position="281"/>
    </location>
</feature>
<evidence type="ECO:0000256" key="2">
    <source>
        <dbReference type="ARBA" id="ARBA00022729"/>
    </source>
</evidence>
<comment type="similarity">
    <text evidence="1">Belongs to the bacterial solute-binding protein 3 family.</text>
</comment>
<name>A0A2N5E3Y9_9GAMM</name>
<dbReference type="Proteomes" id="UP000234503">
    <property type="component" value="Unassembled WGS sequence"/>
</dbReference>
<evidence type="ECO:0000313" key="5">
    <source>
        <dbReference type="EMBL" id="PLR35550.1"/>
    </source>
</evidence>
<dbReference type="Gene3D" id="3.40.190.10">
    <property type="entry name" value="Periplasmic binding protein-like II"/>
    <property type="match status" value="2"/>
</dbReference>
<dbReference type="PANTHER" id="PTHR35936:SF17">
    <property type="entry name" value="ARGININE-BINDING EXTRACELLULAR PROTEIN ARTP"/>
    <property type="match status" value="1"/>
</dbReference>
<dbReference type="SUPFAM" id="SSF53850">
    <property type="entry name" value="Periplasmic binding protein-like II"/>
    <property type="match status" value="1"/>
</dbReference>
<dbReference type="InterPro" id="IPR001638">
    <property type="entry name" value="Solute-binding_3/MltF_N"/>
</dbReference>
<sequence length="281" mass="29987">MVSVCLSGMKKITCHIAIGAALLTSACMAQAADNYWQTIQQKGVLRCGAAVAAPYVMRDPKSGEYSGYFAELCRDFGQNVLKVKVQFVDASWDTLVAGLQSDKWDMAMALNQTPERALAIGFSAPAQDYQLSLLVNKANPKLSGAGNKIADYDKEGVTFAVMSGTAQDKAISGVVKKAKIMRLPGNDETRLALMARRADVLVDASDTNHLFAVANPDWAKEVLPSPALTKQGVSFALPRAVSEADMNVLNIYLTQRRATGDIDALVNKASLQANAGKAGAQ</sequence>
<dbReference type="EMBL" id="PJZH01000008">
    <property type="protein sequence ID" value="PLR35550.1"/>
    <property type="molecule type" value="Genomic_DNA"/>
</dbReference>
<evidence type="ECO:0000313" key="6">
    <source>
        <dbReference type="Proteomes" id="UP000234503"/>
    </source>
</evidence>
<keyword evidence="6" id="KW-1185">Reference proteome</keyword>
<reference evidence="5 6" key="1">
    <citation type="submission" date="2017-12" db="EMBL/GenBank/DDBJ databases">
        <title>Characterization of six clinical isolates of Enterochimera gen. nov., a novel genus of the Yersiniaciae family and the three species Enterochimera arupensis sp. nov., Enterochimera coloradensis sp. nov, and Enterochimera californica sp. nov.</title>
        <authorList>
            <person name="Rossi A."/>
            <person name="Fisher M."/>
        </authorList>
    </citation>
    <scope>NUCLEOTIDE SEQUENCE [LARGE SCALE GENOMIC DNA]</scope>
    <source>
        <strain evidence="6">2016-Iso4</strain>
    </source>
</reference>
<dbReference type="SMART" id="SM00062">
    <property type="entry name" value="PBPb"/>
    <property type="match status" value="1"/>
</dbReference>
<dbReference type="PANTHER" id="PTHR35936">
    <property type="entry name" value="MEMBRANE-BOUND LYTIC MUREIN TRANSGLYCOSYLASE F"/>
    <property type="match status" value="1"/>
</dbReference>